<dbReference type="InterPro" id="IPR001810">
    <property type="entry name" value="F-box_dom"/>
</dbReference>
<dbReference type="PROSITE" id="PS50181">
    <property type="entry name" value="FBOX"/>
    <property type="match status" value="1"/>
</dbReference>
<feature type="region of interest" description="Disordered" evidence="1">
    <location>
        <begin position="1"/>
        <end position="80"/>
    </location>
</feature>
<evidence type="ECO:0000313" key="3">
    <source>
        <dbReference type="EMBL" id="KAK5164546.1"/>
    </source>
</evidence>
<dbReference type="AlphaFoldDB" id="A0AAV9NXF0"/>
<comment type="caution">
    <text evidence="3">The sequence shown here is derived from an EMBL/GenBank/DDBJ whole genome shotgun (WGS) entry which is preliminary data.</text>
</comment>
<reference evidence="3 4" key="1">
    <citation type="submission" date="2023-08" db="EMBL/GenBank/DDBJ databases">
        <title>Black Yeasts Isolated from many extreme environments.</title>
        <authorList>
            <person name="Coleine C."/>
            <person name="Stajich J.E."/>
            <person name="Selbmann L."/>
        </authorList>
    </citation>
    <scope>NUCLEOTIDE SEQUENCE [LARGE SCALE GENOMIC DNA]</scope>
    <source>
        <strain evidence="3 4">CCFEE 5935</strain>
    </source>
</reference>
<evidence type="ECO:0000259" key="2">
    <source>
        <dbReference type="PROSITE" id="PS50181"/>
    </source>
</evidence>
<dbReference type="EMBL" id="JAVRRT010000019">
    <property type="protein sequence ID" value="KAK5164546.1"/>
    <property type="molecule type" value="Genomic_DNA"/>
</dbReference>
<feature type="compositionally biased region" description="Low complexity" evidence="1">
    <location>
        <begin position="377"/>
        <end position="406"/>
    </location>
</feature>
<dbReference type="Proteomes" id="UP001337655">
    <property type="component" value="Unassembled WGS sequence"/>
</dbReference>
<dbReference type="RefSeq" id="XP_064654794.1">
    <property type="nucleotide sequence ID" value="XM_064806978.1"/>
</dbReference>
<dbReference type="GeneID" id="89931082"/>
<name>A0AAV9NXF0_9PEZI</name>
<proteinExistence type="predicted"/>
<feature type="region of interest" description="Disordered" evidence="1">
    <location>
        <begin position="377"/>
        <end position="448"/>
    </location>
</feature>
<feature type="domain" description="F-box" evidence="2">
    <location>
        <begin position="80"/>
        <end position="126"/>
    </location>
</feature>
<keyword evidence="4" id="KW-1185">Reference proteome</keyword>
<organism evidence="3 4">
    <name type="scientific">Saxophila tyrrhenica</name>
    <dbReference type="NCBI Taxonomy" id="1690608"/>
    <lineage>
        <taxon>Eukaryota</taxon>
        <taxon>Fungi</taxon>
        <taxon>Dikarya</taxon>
        <taxon>Ascomycota</taxon>
        <taxon>Pezizomycotina</taxon>
        <taxon>Dothideomycetes</taxon>
        <taxon>Dothideomycetidae</taxon>
        <taxon>Mycosphaerellales</taxon>
        <taxon>Extremaceae</taxon>
        <taxon>Saxophila</taxon>
    </lineage>
</organism>
<sequence length="532" mass="59916">MPYSGPSWSANHSFQLPIRSAPRPARSSRTASAERNDVEPPGRSASRSGSPSRTNSAEREDAQSLQSSQPPYDPIQPVLNSNINTLPPELMIDVFKRLSSKEIRQLMSQDRRYRDFILKHRIVEEMTKRELTRLNYRFEYGGQGFMECFRMWCREKGLYADSLHTWRSAMSFVDHYCQCIGLLRDERELSLRKLASTLATLHITTHAPPELRGNLSEGARAEEEARLRSDIAGLQDFPDGTNIVSAEEVFDTVLSDPDILGDITAEHVADDRRRNKRRGQCFLTALMIGFNLDALRQFVPSDMVWHNILKASDMFSFLGLPVLGQTLFEKFAYYTKNERDYILVRNEVLAATGVPMTGLRRVELLKMIYVVTQNKSSLSSSHSPPASDHASAGGSSRDSHHSGVSADLGDDCGGSHSQEPESRPSSPHAEVASQPPTHQHDPTDPEPEVISLSPTLQVMLMTNLPAGTLRSLISKDEQFQGFATANMATIVDTIVNRELDGLRDTYDYRGRSFFHCFCKWMRWKGFFLDHDA</sequence>
<feature type="compositionally biased region" description="Low complexity" evidence="1">
    <location>
        <begin position="19"/>
        <end position="31"/>
    </location>
</feature>
<protein>
    <recommendedName>
        <fullName evidence="2">F-box domain-containing protein</fullName>
    </recommendedName>
</protein>
<feature type="compositionally biased region" description="Polar residues" evidence="1">
    <location>
        <begin position="1"/>
        <end position="14"/>
    </location>
</feature>
<feature type="compositionally biased region" description="Low complexity" evidence="1">
    <location>
        <begin position="41"/>
        <end position="53"/>
    </location>
</feature>
<accession>A0AAV9NXF0</accession>
<gene>
    <name evidence="3" type="ORF">LTR77_009752</name>
</gene>
<evidence type="ECO:0000256" key="1">
    <source>
        <dbReference type="SAM" id="MobiDB-lite"/>
    </source>
</evidence>
<evidence type="ECO:0000313" key="4">
    <source>
        <dbReference type="Proteomes" id="UP001337655"/>
    </source>
</evidence>